<dbReference type="EMBL" id="CAJNOV010013138">
    <property type="protein sequence ID" value="CAF1510334.1"/>
    <property type="molecule type" value="Genomic_DNA"/>
</dbReference>
<feature type="compositionally biased region" description="Polar residues" evidence="12">
    <location>
        <begin position="405"/>
        <end position="419"/>
    </location>
</feature>
<dbReference type="PROSITE" id="PS00280">
    <property type="entry name" value="BPTI_KUNITZ_1"/>
    <property type="match status" value="2"/>
</dbReference>
<evidence type="ECO:0000256" key="12">
    <source>
        <dbReference type="SAM" id="MobiDB-lite"/>
    </source>
</evidence>
<evidence type="ECO:0000256" key="10">
    <source>
        <dbReference type="ARBA" id="ARBA00023180"/>
    </source>
</evidence>
<dbReference type="Gene3D" id="2.20.100.10">
    <property type="entry name" value="Thrombospondin type-1 (TSP1) repeat"/>
    <property type="match status" value="8"/>
</dbReference>
<dbReference type="Proteomes" id="UP000663855">
    <property type="component" value="Unassembled WGS sequence"/>
</dbReference>
<dbReference type="InterPro" id="IPR002223">
    <property type="entry name" value="Kunitz_BPTI"/>
</dbReference>
<dbReference type="PROSITE" id="PS51020">
    <property type="entry name" value="SPONDIN"/>
    <property type="match status" value="2"/>
</dbReference>
<evidence type="ECO:0000256" key="5">
    <source>
        <dbReference type="ARBA" id="ARBA00022723"/>
    </source>
</evidence>
<dbReference type="PRINTS" id="PR00759">
    <property type="entry name" value="BASICPTASE"/>
</dbReference>
<dbReference type="GO" id="GO:0046872">
    <property type="term" value="F:metal ion binding"/>
    <property type="evidence" value="ECO:0007669"/>
    <property type="project" value="UniProtKB-KW"/>
</dbReference>
<dbReference type="Gene3D" id="2.60.40.4060">
    <property type="entry name" value="Reeler domain"/>
    <property type="match status" value="1"/>
</dbReference>
<evidence type="ECO:0000256" key="13">
    <source>
        <dbReference type="SAM" id="SignalP"/>
    </source>
</evidence>
<dbReference type="SMART" id="SM00209">
    <property type="entry name" value="TSP1"/>
    <property type="match status" value="8"/>
</dbReference>
<dbReference type="FunFam" id="4.10.410.10:FF:000020">
    <property type="entry name" value="Collagen, type VI, alpha 3"/>
    <property type="match status" value="1"/>
</dbReference>
<feature type="compositionally biased region" description="Polar residues" evidence="12">
    <location>
        <begin position="1726"/>
        <end position="1742"/>
    </location>
</feature>
<evidence type="ECO:0000256" key="11">
    <source>
        <dbReference type="ARBA" id="ARBA00030964"/>
    </source>
</evidence>
<protein>
    <recommendedName>
        <fullName evidence="2">Spondin-1</fullName>
    </recommendedName>
    <alternativeName>
        <fullName evidence="11">F-spondin</fullName>
    </alternativeName>
</protein>
<feature type="domain" description="BPTI/Kunitz inhibitor" evidence="14">
    <location>
        <begin position="1283"/>
        <end position="1337"/>
    </location>
</feature>
<evidence type="ECO:0000256" key="7">
    <source>
        <dbReference type="ARBA" id="ARBA00022737"/>
    </source>
</evidence>
<dbReference type="SUPFAM" id="SSF57362">
    <property type="entry name" value="BPTI-like"/>
    <property type="match status" value="3"/>
</dbReference>
<dbReference type="NCBIfam" id="NF038123">
    <property type="entry name" value="NF038123_dom"/>
    <property type="match status" value="2"/>
</dbReference>
<name>A0A815U314_9BILA</name>
<dbReference type="CDD" id="cd00109">
    <property type="entry name" value="Kunitz-type"/>
    <property type="match status" value="3"/>
</dbReference>
<dbReference type="InterPro" id="IPR036383">
    <property type="entry name" value="TSP1_rpt_sf"/>
</dbReference>
<evidence type="ECO:0000259" key="14">
    <source>
        <dbReference type="PROSITE" id="PS50279"/>
    </source>
</evidence>
<comment type="subcellular location">
    <subcellularLocation>
        <location evidence="1">Secreted</location>
        <location evidence="1">Extracellular space</location>
        <location evidence="1">Extracellular matrix</location>
    </subcellularLocation>
</comment>
<dbReference type="InterPro" id="IPR036880">
    <property type="entry name" value="Kunitz_BPTI_sf"/>
</dbReference>
<feature type="domain" description="Spondin" evidence="16">
    <location>
        <begin position="886"/>
        <end position="1080"/>
    </location>
</feature>
<dbReference type="PROSITE" id="PS50092">
    <property type="entry name" value="TSP1"/>
    <property type="match status" value="7"/>
</dbReference>
<dbReference type="Pfam" id="PF19028">
    <property type="entry name" value="TSP1_spondin"/>
    <property type="match status" value="2"/>
</dbReference>
<keyword evidence="4" id="KW-0272">Extracellular matrix</keyword>
<keyword evidence="7" id="KW-0677">Repeat</keyword>
<evidence type="ECO:0000259" key="16">
    <source>
        <dbReference type="PROSITE" id="PS51020"/>
    </source>
</evidence>
<evidence type="ECO:0000313" key="18">
    <source>
        <dbReference type="Proteomes" id="UP000663855"/>
    </source>
</evidence>
<feature type="domain" description="BPTI/Kunitz inhibitor" evidence="14">
    <location>
        <begin position="745"/>
        <end position="795"/>
    </location>
</feature>
<dbReference type="PROSITE" id="PS50279">
    <property type="entry name" value="BPTI_KUNITZ_2"/>
    <property type="match status" value="3"/>
</dbReference>
<feature type="compositionally biased region" description="Low complexity" evidence="12">
    <location>
        <begin position="1636"/>
        <end position="1650"/>
    </location>
</feature>
<dbReference type="SMART" id="SM00131">
    <property type="entry name" value="KU"/>
    <property type="match status" value="3"/>
</dbReference>
<dbReference type="InterPro" id="IPR051418">
    <property type="entry name" value="Spondin/Thrombospondin_T1"/>
</dbReference>
<keyword evidence="5" id="KW-0479">Metal-binding</keyword>
<evidence type="ECO:0000259" key="15">
    <source>
        <dbReference type="PROSITE" id="PS51019"/>
    </source>
</evidence>
<dbReference type="Pfam" id="PF02014">
    <property type="entry name" value="Reeler"/>
    <property type="match status" value="1"/>
</dbReference>
<feature type="region of interest" description="Disordered" evidence="12">
    <location>
        <begin position="1714"/>
        <end position="1747"/>
    </location>
</feature>
<feature type="domain" description="Spondin" evidence="16">
    <location>
        <begin position="184"/>
        <end position="378"/>
    </location>
</feature>
<keyword evidence="6 13" id="KW-0732">Signal</keyword>
<dbReference type="InterPro" id="IPR000884">
    <property type="entry name" value="TSP1_rpt"/>
</dbReference>
<keyword evidence="8" id="KW-0130">Cell adhesion</keyword>
<feature type="region of interest" description="Disordered" evidence="12">
    <location>
        <begin position="1555"/>
        <end position="1584"/>
    </location>
</feature>
<reference evidence="17" key="1">
    <citation type="submission" date="2021-02" db="EMBL/GenBank/DDBJ databases">
        <authorList>
            <person name="Nowell W R."/>
        </authorList>
    </citation>
    <scope>NUCLEOTIDE SEQUENCE</scope>
</reference>
<feature type="domain" description="BPTI/Kunitz inhibitor" evidence="14">
    <location>
        <begin position="601"/>
        <end position="651"/>
    </location>
</feature>
<organism evidence="17 18">
    <name type="scientific">Rotaria magnacalcarata</name>
    <dbReference type="NCBI Taxonomy" id="392030"/>
    <lineage>
        <taxon>Eukaryota</taxon>
        <taxon>Metazoa</taxon>
        <taxon>Spiralia</taxon>
        <taxon>Gnathifera</taxon>
        <taxon>Rotifera</taxon>
        <taxon>Eurotatoria</taxon>
        <taxon>Bdelloidea</taxon>
        <taxon>Philodinida</taxon>
        <taxon>Philodinidae</taxon>
        <taxon>Rotaria</taxon>
    </lineage>
</organism>
<dbReference type="Gene3D" id="2.60.40.2130">
    <property type="entry name" value="F-spondin domain"/>
    <property type="match status" value="2"/>
</dbReference>
<dbReference type="FunFam" id="2.60.40.2130:FF:000002">
    <property type="entry name" value="Putative Spondin-1"/>
    <property type="match status" value="1"/>
</dbReference>
<dbReference type="InterPro" id="IPR044004">
    <property type="entry name" value="TSP1_spondin_dom"/>
</dbReference>
<feature type="region of interest" description="Disordered" evidence="12">
    <location>
        <begin position="1780"/>
        <end position="1814"/>
    </location>
</feature>
<feature type="chain" id="PRO_5032568394" description="Spondin-1" evidence="13">
    <location>
        <begin position="19"/>
        <end position="1917"/>
    </location>
</feature>
<comment type="caution">
    <text evidence="17">The sequence shown here is derived from an EMBL/GenBank/DDBJ whole genome shotgun (WGS) entry which is preliminary data.</text>
</comment>
<dbReference type="GO" id="GO:0004867">
    <property type="term" value="F:serine-type endopeptidase inhibitor activity"/>
    <property type="evidence" value="ECO:0007669"/>
    <property type="project" value="InterPro"/>
</dbReference>
<gene>
    <name evidence="17" type="ORF">CJN711_LOCUS27771</name>
</gene>
<dbReference type="Gene3D" id="4.10.410.10">
    <property type="entry name" value="Pancreatic trypsin inhibitor Kunitz domain"/>
    <property type="match status" value="3"/>
</dbReference>
<dbReference type="InterPro" id="IPR038678">
    <property type="entry name" value="Spondin_N_sf"/>
</dbReference>
<dbReference type="PANTHER" id="PTHR11311">
    <property type="entry name" value="SPONDIN"/>
    <property type="match status" value="1"/>
</dbReference>
<feature type="compositionally biased region" description="Polar residues" evidence="12">
    <location>
        <begin position="1800"/>
        <end position="1814"/>
    </location>
</feature>
<feature type="region of interest" description="Disordered" evidence="12">
    <location>
        <begin position="403"/>
        <end position="440"/>
    </location>
</feature>
<dbReference type="Pfam" id="PF00090">
    <property type="entry name" value="TSP_1"/>
    <property type="match status" value="5"/>
</dbReference>
<proteinExistence type="predicted"/>
<dbReference type="Pfam" id="PF00014">
    <property type="entry name" value="Kunitz_BPTI"/>
    <property type="match status" value="3"/>
</dbReference>
<dbReference type="CDD" id="cd08544">
    <property type="entry name" value="Reeler"/>
    <property type="match status" value="1"/>
</dbReference>
<accession>A0A815U314</accession>
<evidence type="ECO:0000256" key="1">
    <source>
        <dbReference type="ARBA" id="ARBA00004498"/>
    </source>
</evidence>
<dbReference type="InterPro" id="IPR002861">
    <property type="entry name" value="Reeler_dom"/>
</dbReference>
<feature type="region of interest" description="Disordered" evidence="12">
    <location>
        <begin position="1636"/>
        <end position="1656"/>
    </location>
</feature>
<dbReference type="PANTHER" id="PTHR11311:SF16">
    <property type="entry name" value="SPONDIN-1"/>
    <property type="match status" value="1"/>
</dbReference>
<keyword evidence="9" id="KW-1015">Disulfide bond</keyword>
<keyword evidence="10" id="KW-0325">Glycoprotein</keyword>
<evidence type="ECO:0000256" key="6">
    <source>
        <dbReference type="ARBA" id="ARBA00022729"/>
    </source>
</evidence>
<keyword evidence="3" id="KW-0964">Secreted</keyword>
<dbReference type="InterPro" id="IPR020901">
    <property type="entry name" value="Prtase_inh_Kunz-CS"/>
</dbReference>
<dbReference type="SUPFAM" id="SSF82895">
    <property type="entry name" value="TSP-1 type 1 repeat"/>
    <property type="match status" value="6"/>
</dbReference>
<evidence type="ECO:0000256" key="3">
    <source>
        <dbReference type="ARBA" id="ARBA00022525"/>
    </source>
</evidence>
<feature type="domain" description="Reelin" evidence="15">
    <location>
        <begin position="8"/>
        <end position="187"/>
    </location>
</feature>
<evidence type="ECO:0000256" key="4">
    <source>
        <dbReference type="ARBA" id="ARBA00022530"/>
    </source>
</evidence>
<evidence type="ECO:0000256" key="2">
    <source>
        <dbReference type="ARBA" id="ARBA00019594"/>
    </source>
</evidence>
<dbReference type="GO" id="GO:0007155">
    <property type="term" value="P:cell adhesion"/>
    <property type="evidence" value="ECO:0007669"/>
    <property type="project" value="UniProtKB-KW"/>
</dbReference>
<evidence type="ECO:0000256" key="8">
    <source>
        <dbReference type="ARBA" id="ARBA00022889"/>
    </source>
</evidence>
<feature type="signal peptide" evidence="13">
    <location>
        <begin position="1"/>
        <end position="18"/>
    </location>
</feature>
<feature type="compositionally biased region" description="Low complexity" evidence="12">
    <location>
        <begin position="1714"/>
        <end position="1725"/>
    </location>
</feature>
<dbReference type="InterPro" id="IPR009465">
    <property type="entry name" value="Spondin_N"/>
</dbReference>
<evidence type="ECO:0000313" key="17">
    <source>
        <dbReference type="EMBL" id="CAF1510334.1"/>
    </source>
</evidence>
<dbReference type="Pfam" id="PF06468">
    <property type="entry name" value="Spond_N"/>
    <property type="match status" value="2"/>
</dbReference>
<dbReference type="InterPro" id="IPR042307">
    <property type="entry name" value="Reeler_sf"/>
</dbReference>
<dbReference type="GO" id="GO:0031012">
    <property type="term" value="C:extracellular matrix"/>
    <property type="evidence" value="ECO:0007669"/>
    <property type="project" value="TreeGrafter"/>
</dbReference>
<feature type="compositionally biased region" description="Low complexity" evidence="12">
    <location>
        <begin position="1570"/>
        <end position="1579"/>
    </location>
</feature>
<sequence length="1917" mass="216216">MWIVCLLQLFILNNIILAQPPTCIRSSKYLVPQTPGDNGYRITVEGSFKTYVPGRTYKLTLNGFKNQFYQASFKEFMLIAVPSTWSDEQPYRTIGHFELLQSTNTNDDSTQEAVISQRNCPGGVTDANPDKLKNSISIDWIAPRHAQGCVSFKATVVRSDTTWFKDENALTYTMCEDQMHIKKMMQQCCACGEAKYQLIFKGLWSPKIHKTAWPSSTVLAHFSTTVGAVHNSNYSMFQVGSYAHRGLSELVLTGETHTLEQELANESFNGAIRSLLFAQPLNMSSKEIETTMNVFTVSPRHPKFSFANKLLPSPDWFTGVDAIDLCLPNCSWIEQYSEDLYPLDAGIDSGNTYTSSRLPTLPLEKIHTITATVSPRSSFHDPMSKPMMPVARVTLQRTLVRGAQCPNNQPNTQNSQRTSNNHEDSSSDIDLSQGKHRNERLKQKYDYSGNLMYAYEETSLPDCRLSEWSPWSSCSVSCGHGIKTRRRAYVMPDKAFRRHCNQRTYDMASCQLTACSSAMTNNDSKSTHNAMCMASEWSAWSHCSVTCGTGMRTRSRTMLKGRDNAQCQQEYQLMEKEACHGMKPTCEQGRLTDMIEKKRICMQLIEVGSCTQFERRFYFNLDMSKCLEFDYSGCGANDNNFLTRDACEDTCDILLRGRTEDGKDTRCMTLPWSEWSACSSVCGQGTQVRFRAYKVKFLAMGFCAEPLEEFRDCNVPCDPAQMYRLSDTRKTMIKSMETAEKKHKCMQPLEPGPCTKFIERFYFDVTTRKCTKFQYGGCRGNDNNFMAHDECNAMCDELIKDHKPMVHDPRCLISMWSEWSSCMNATCHRPGTQTRTRMYADKRAAMIAQCGESLEEQRRCTLDCNDYVSKNKQNDMMNMPKVMHRPRNPCCACDEAKYQLTFHGLWSKRTHPKDWPPEHLLHWSDIIGAVHSDQYSLWNYGDTASDGLKQVAEWGAIGTMQKEIKNHTKFGVIRNIMVVPGLWTVNVSKSTTGAFTTSKNHHFLSFVTMLGPSPDWVAGVSALDLCRPDCTWMDSYEELLHPIDAGTDMGIRYDGPKRPEIQRKPIAPILSSNITDQRSPFFGSQPPPFAKVSVKRIMVQGVACPNGRPQHSEITPVVDFGPNFADLSRMAETETEKDIAKTNVEILDEQSSDPRCMTSSWSAWSSCNVKCGNGLRTRTRMYKNPNHHECNARLSESEMCYERSGEECDDENQDVAPCAVTDWSSFSPCSVTCGQGITERRRWFINENSHGDSRCKDIHLTEKRQCQNTHATDCDSTENEERCKSEPVADNRCRGLERYYYNKTSMACEPFAGNSACPARGNNKNNFANKMECETTCNSLVAQNNDLPCQMSPWSTWSECSVTCGRHGIRRRSRTLLNNHRAVDQYRCQSLPLEETEPCQLNRCPPTDCVVSQWSAWSLCTGCGQDAIQTRTRIPASFVAIVVSEYNLIESAFLFQTNLSKQWIDNIRRTKTNFNLLMEESKIKNQTIHHPVSPSCCTVSTNTIHQSLPSLSLPLTELPPLIINETGSLKDDARRLSKVESNVFKIVEQTRRNSRTDRKNFGRYFTADGSSTHGSNSSSPPIKQVLSSSTTIIKRMSWNNDQAMEKNDSSLITNSFRSVHSSSGVSSTGSFLFSTDEDSSITTTTTSSSIPSMVPSIKNDEFDEKSLASTVIETDDQLVRTLSIPQADLISEDLIKSNLEDKNNQQLISQISPSSTSTLISNSQTMIESTSSINNDMSSPESSLRRIPYPSVRKRNQILYRSPLHQQECLQNKISIDNDIDSIKSNDDNPTTIRTKHSSIDNSSLASSGNESDYDNNNQCTAIKLPVNDISHSNELTRTNETTQQDNNEQSDTIKITSKDTLHRANKIISVNPTATTLDDSAPTSFQSLLQDPITTRRLLDIRSHLLLNTTLDATEV</sequence>
<evidence type="ECO:0000256" key="9">
    <source>
        <dbReference type="ARBA" id="ARBA00023157"/>
    </source>
</evidence>
<dbReference type="PROSITE" id="PS51019">
    <property type="entry name" value="REELIN"/>
    <property type="match status" value="1"/>
</dbReference>